<evidence type="ECO:0000313" key="1">
    <source>
        <dbReference type="EMBL" id="MPV37317.1"/>
    </source>
</evidence>
<gene>
    <name evidence="1" type="ORF">GB881_09685</name>
</gene>
<keyword evidence="2" id="KW-1185">Reference proteome</keyword>
<evidence type="ECO:0000313" key="2">
    <source>
        <dbReference type="Proteomes" id="UP000437709"/>
    </source>
</evidence>
<dbReference type="RefSeq" id="WP_152196116.1">
    <property type="nucleotide sequence ID" value="NZ_VUKD01000004.1"/>
</dbReference>
<reference evidence="1 2" key="1">
    <citation type="submission" date="2019-10" db="EMBL/GenBank/DDBJ databases">
        <title>Georgenia wutianyii sp. nov. and Georgenia yuyongxinii sp. nov. isolated from plateau pika (Ochotona curzoniae) in the Qinghai-Tibet plateau of China.</title>
        <authorList>
            <person name="Tian Z."/>
        </authorList>
    </citation>
    <scope>NUCLEOTIDE SEQUENCE [LARGE SCALE GENOMIC DNA]</scope>
    <source>
        <strain evidence="1 2">JCM 19765</strain>
    </source>
</reference>
<comment type="caution">
    <text evidence="1">The sequence shown here is derived from an EMBL/GenBank/DDBJ whole genome shotgun (WGS) entry which is preliminary data.</text>
</comment>
<dbReference type="EMBL" id="WHPC01000032">
    <property type="protein sequence ID" value="MPV37317.1"/>
    <property type="molecule type" value="Genomic_DNA"/>
</dbReference>
<name>A0A6N7EKI3_9MICO</name>
<protein>
    <submittedName>
        <fullName evidence="1">Putative baseplate assembly protein</fullName>
    </submittedName>
</protein>
<organism evidence="1 2">
    <name type="scientific">Georgenia subflava</name>
    <dbReference type="NCBI Taxonomy" id="1622177"/>
    <lineage>
        <taxon>Bacteria</taxon>
        <taxon>Bacillati</taxon>
        <taxon>Actinomycetota</taxon>
        <taxon>Actinomycetes</taxon>
        <taxon>Micrococcales</taxon>
        <taxon>Bogoriellaceae</taxon>
        <taxon>Georgenia</taxon>
    </lineage>
</organism>
<accession>A0A6N7EKI3</accession>
<dbReference type="OrthoDB" id="9027184at2"/>
<proteinExistence type="predicted"/>
<sequence length="845" mass="88430">MSAAPPTTFGADVDRAARRRLVLGVTGGPGDLEGIDFVEVLANAPGTPGHVPGAPRQRTLLVHLLKRDVPAGWDAARVAVVGGVRHDPAINPVRVAWAAPADEVVGDGAPPPPEAPWDALDQALVTGAVPADDRGGVLVVRTTSSGDRSGYVLRLLGADGTGHPEGFDAVLAEAPVVFSVDCPSDLDCAVEPSCPPEAVTSPLLDYLARDYDALRGRLLDRFASLVPGWDDRNPADVAVMVMELFAHLGDRLATWQDAVAEEAYLGRARLRTSVHRHARLLDYRVHEGCAARVLLALTTDTDVTLPAGTPVADSVLDPAAPPAPVDAAEAGAVVVQTAAGARLRAVRNAIALYPWGDPAHCLPVGATTAFLAAEHGATGPALARGDLLVLADTTRGTLDGHGDPGRRHAVRLDRDPVPLTDEVTGVAVLQVHWAGGDALPHPLVVSEPGPDGGPVVRAVALANVVLADHGATVPGEDLVEGSRPRRARLARTGLTFADPVRLDPPVASAAELLSPDPARAAAQLVLDDGRRRWEPRPDLLASDRLAAHVVAEPDDDGVTWLRFGDGVTGRRPSGAPMRAWYRIGGGSRGNVAADRLVHLLPRADGSPPVPSGAAVTVRNPLPATGGTDPQPLAEVRELAPLAFRAPLRAVTSSDYAATAMLDPGLQRAVARRRWTGSWYAQEVTIDPVAARTDDPGLRESLRAVLEGRRMAGVDVTLAGPVHVPLLIVLQGCAAPGHHRTDVEAGLRQVFSAGVRPDGRPGFFHPDAFTFGQPLFLSDVVAAAMAVTGLSWVEVTTFARLDAPEGSATALAAGRLAMAPREVLRCDTDPDNPEMGRVEVRVGEGR</sequence>
<dbReference type="Proteomes" id="UP000437709">
    <property type="component" value="Unassembled WGS sequence"/>
</dbReference>
<dbReference type="AlphaFoldDB" id="A0A6N7EKI3"/>